<reference evidence="2 3" key="1">
    <citation type="submission" date="2019-10" db="EMBL/GenBank/DDBJ databases">
        <authorList>
            <person name="Karimi E."/>
        </authorList>
    </citation>
    <scope>NUCLEOTIDE SEQUENCE [LARGE SCALE GENOMIC DNA]</scope>
    <source>
        <strain evidence="2">Exiguobacterium sp. 9Y</strain>
    </source>
</reference>
<dbReference type="AlphaFoldDB" id="A0A653IEC9"/>
<dbReference type="SUPFAM" id="SSF53474">
    <property type="entry name" value="alpha/beta-Hydrolases"/>
    <property type="match status" value="1"/>
</dbReference>
<organism evidence="2 3">
    <name type="scientific">Exiguobacterium oxidotolerans</name>
    <dbReference type="NCBI Taxonomy" id="223958"/>
    <lineage>
        <taxon>Bacteria</taxon>
        <taxon>Bacillati</taxon>
        <taxon>Bacillota</taxon>
        <taxon>Bacilli</taxon>
        <taxon>Bacillales</taxon>
        <taxon>Bacillales Family XII. Incertae Sedis</taxon>
        <taxon>Exiguobacterium</taxon>
    </lineage>
</organism>
<keyword evidence="2" id="KW-0378">Hydrolase</keyword>
<evidence type="ECO:0000313" key="2">
    <source>
        <dbReference type="EMBL" id="VWX37567.1"/>
    </source>
</evidence>
<accession>A0A653IEC9</accession>
<dbReference type="InterPro" id="IPR029058">
    <property type="entry name" value="AB_hydrolase_fold"/>
</dbReference>
<gene>
    <name evidence="2" type="ORF">EXIGUO9Y_320006</name>
</gene>
<dbReference type="PANTHER" id="PTHR43358:SF4">
    <property type="entry name" value="ALPHA_BETA HYDROLASE FOLD-1 DOMAIN-CONTAINING PROTEIN"/>
    <property type="match status" value="1"/>
</dbReference>
<dbReference type="InterPro" id="IPR052920">
    <property type="entry name" value="DNA-binding_regulatory"/>
</dbReference>
<dbReference type="InterPro" id="IPR001375">
    <property type="entry name" value="Peptidase_S9_cat"/>
</dbReference>
<dbReference type="PANTHER" id="PTHR43358">
    <property type="entry name" value="ALPHA/BETA-HYDROLASE"/>
    <property type="match status" value="1"/>
</dbReference>
<evidence type="ECO:0000259" key="1">
    <source>
        <dbReference type="Pfam" id="PF00326"/>
    </source>
</evidence>
<proteinExistence type="predicted"/>
<sequence>MRKGLAIVLAILLVFIGLISFDGYRIQKTLVGESEASPILAGKPADESSDALTEATEWSAAQPFEQKTFETDGLVHHADYLPATESTNKSVILVPDEEQATPDGVAPLVQLYHEQFGYNVLVVERRGQPENGGKKNYGWLDRLDLIEWTKRLLEETGDESHIAYHGLGVGGSTALLAAGEEMLPTQVKVVISEGAYARFDDWLNHLADQQISYPAGPSLAMASTFNKFEQDFFYGDVSVTRQTSKIMIPTLFIHGTDDQLMPSRMVYELYQAKPGLKQLYPVRGAGHGQTYLEDQVNYQKRLKLFIQPFMTTN</sequence>
<keyword evidence="3" id="KW-1185">Reference proteome</keyword>
<dbReference type="RefSeq" id="WP_029330273.1">
    <property type="nucleotide sequence ID" value="NZ_LR732312.1"/>
</dbReference>
<dbReference type="GO" id="GO:0006508">
    <property type="term" value="P:proteolysis"/>
    <property type="evidence" value="ECO:0007669"/>
    <property type="project" value="InterPro"/>
</dbReference>
<dbReference type="Pfam" id="PF00326">
    <property type="entry name" value="Peptidase_S9"/>
    <property type="match status" value="1"/>
</dbReference>
<feature type="domain" description="Peptidase S9 prolyl oligopeptidase catalytic" evidence="1">
    <location>
        <begin position="115"/>
        <end position="303"/>
    </location>
</feature>
<protein>
    <submittedName>
        <fullName evidence="2">Alpha/beta hydrolase</fullName>
    </submittedName>
</protein>
<dbReference type="EMBL" id="CABWKQ010000026">
    <property type="protein sequence ID" value="VWX37567.1"/>
    <property type="molecule type" value="Genomic_DNA"/>
</dbReference>
<name>A0A653IEC9_9BACL</name>
<evidence type="ECO:0000313" key="3">
    <source>
        <dbReference type="Proteomes" id="UP000439752"/>
    </source>
</evidence>
<dbReference type="Proteomes" id="UP000439752">
    <property type="component" value="Unassembled WGS sequence"/>
</dbReference>
<dbReference type="GO" id="GO:0008236">
    <property type="term" value="F:serine-type peptidase activity"/>
    <property type="evidence" value="ECO:0007669"/>
    <property type="project" value="InterPro"/>
</dbReference>
<dbReference type="Gene3D" id="3.40.50.1820">
    <property type="entry name" value="alpha/beta hydrolase"/>
    <property type="match status" value="1"/>
</dbReference>